<evidence type="ECO:0000313" key="3">
    <source>
        <dbReference type="Proteomes" id="UP000027195"/>
    </source>
</evidence>
<feature type="region of interest" description="Disordered" evidence="1">
    <location>
        <begin position="144"/>
        <end position="174"/>
    </location>
</feature>
<proteinExistence type="predicted"/>
<dbReference type="HOGENOM" id="CLU_1539773_0_0_1"/>
<evidence type="ECO:0000256" key="1">
    <source>
        <dbReference type="SAM" id="MobiDB-lite"/>
    </source>
</evidence>
<protein>
    <submittedName>
        <fullName evidence="2">Uncharacterized protein</fullName>
    </submittedName>
</protein>
<accession>A0A067MBK7</accession>
<name>A0A067MBK7_BOTB1</name>
<sequence length="174" mass="19080">MGATPPAHSHNSSDGKSFLTILTDPFNNSVIEMVNDAKTTADYVNKAKKYIAAVPLGATIPPYDIPAKRILESMLKHAGICGGGRGTRYVACAIVNCKESVYDRVTLAADWLRFFLLPFKGAYNHTSALSSANSTPDLEQIIDMIDPPDGSRPPFKRDALKRQNGRPRNVRSFR</sequence>
<gene>
    <name evidence="2" type="ORF">BOTBODRAFT_176615</name>
</gene>
<dbReference type="EMBL" id="KL198052">
    <property type="protein sequence ID" value="KDQ12080.1"/>
    <property type="molecule type" value="Genomic_DNA"/>
</dbReference>
<organism evidence="2 3">
    <name type="scientific">Botryobasidium botryosum (strain FD-172 SS1)</name>
    <dbReference type="NCBI Taxonomy" id="930990"/>
    <lineage>
        <taxon>Eukaryota</taxon>
        <taxon>Fungi</taxon>
        <taxon>Dikarya</taxon>
        <taxon>Basidiomycota</taxon>
        <taxon>Agaricomycotina</taxon>
        <taxon>Agaricomycetes</taxon>
        <taxon>Cantharellales</taxon>
        <taxon>Botryobasidiaceae</taxon>
        <taxon>Botryobasidium</taxon>
    </lineage>
</organism>
<feature type="compositionally biased region" description="Basic residues" evidence="1">
    <location>
        <begin position="163"/>
        <end position="174"/>
    </location>
</feature>
<evidence type="ECO:0000313" key="2">
    <source>
        <dbReference type="EMBL" id="KDQ12080.1"/>
    </source>
</evidence>
<dbReference type="AlphaFoldDB" id="A0A067MBK7"/>
<keyword evidence="3" id="KW-1185">Reference proteome</keyword>
<dbReference type="InParanoid" id="A0A067MBK7"/>
<dbReference type="Proteomes" id="UP000027195">
    <property type="component" value="Unassembled WGS sequence"/>
</dbReference>
<reference evidence="3" key="1">
    <citation type="journal article" date="2014" name="Proc. Natl. Acad. Sci. U.S.A.">
        <title>Extensive sampling of basidiomycete genomes demonstrates inadequacy of the white-rot/brown-rot paradigm for wood decay fungi.</title>
        <authorList>
            <person name="Riley R."/>
            <person name="Salamov A.A."/>
            <person name="Brown D.W."/>
            <person name="Nagy L.G."/>
            <person name="Floudas D."/>
            <person name="Held B.W."/>
            <person name="Levasseur A."/>
            <person name="Lombard V."/>
            <person name="Morin E."/>
            <person name="Otillar R."/>
            <person name="Lindquist E.A."/>
            <person name="Sun H."/>
            <person name="LaButti K.M."/>
            <person name="Schmutz J."/>
            <person name="Jabbour D."/>
            <person name="Luo H."/>
            <person name="Baker S.E."/>
            <person name="Pisabarro A.G."/>
            <person name="Walton J.D."/>
            <person name="Blanchette R.A."/>
            <person name="Henrissat B."/>
            <person name="Martin F."/>
            <person name="Cullen D."/>
            <person name="Hibbett D.S."/>
            <person name="Grigoriev I.V."/>
        </authorList>
    </citation>
    <scope>NUCLEOTIDE SEQUENCE [LARGE SCALE GENOMIC DNA]</scope>
    <source>
        <strain evidence="3">FD-172 SS1</strain>
    </source>
</reference>